<evidence type="ECO:0000313" key="13">
    <source>
        <dbReference type="Proteomes" id="UP001146793"/>
    </source>
</evidence>
<dbReference type="Proteomes" id="UP001150062">
    <property type="component" value="Unassembled WGS sequence"/>
</dbReference>
<dbReference type="EC" id="5.1.99.1" evidence="7"/>
<protein>
    <recommendedName>
        <fullName evidence="8">Methylmalonyl-CoA epimerase, mitochondrial</fullName>
        <ecNumber evidence="7">5.1.99.1</ecNumber>
    </recommendedName>
    <alternativeName>
        <fullName evidence="9">DL-methylmalonyl-CoA racemase</fullName>
    </alternativeName>
</protein>
<evidence type="ECO:0000313" key="11">
    <source>
        <dbReference type="EMBL" id="KAJ3432946.1"/>
    </source>
</evidence>
<dbReference type="InterPro" id="IPR017515">
    <property type="entry name" value="MeMalonyl-CoA_epimerase"/>
</dbReference>
<keyword evidence="2" id="KW-0479">Metal-binding</keyword>
<dbReference type="FunFam" id="3.10.180.10:FF:000003">
    <property type="entry name" value="Methylmalonyl-CoA epimerase, mitochondrial"/>
    <property type="match status" value="1"/>
</dbReference>
<feature type="domain" description="VOC" evidence="10">
    <location>
        <begin position="29"/>
        <end position="158"/>
    </location>
</feature>
<evidence type="ECO:0000256" key="2">
    <source>
        <dbReference type="ARBA" id="ARBA00022723"/>
    </source>
</evidence>
<evidence type="ECO:0000256" key="7">
    <source>
        <dbReference type="ARBA" id="ARBA00066411"/>
    </source>
</evidence>
<comment type="function">
    <text evidence="6">Methylmalonyl-CoA epimerase involved in propionyl-CoA metabolism.</text>
</comment>
<dbReference type="GO" id="GO:0004493">
    <property type="term" value="F:methylmalonyl-CoA epimerase activity"/>
    <property type="evidence" value="ECO:0007669"/>
    <property type="project" value="UniProtKB-EC"/>
</dbReference>
<evidence type="ECO:0000256" key="1">
    <source>
        <dbReference type="ARBA" id="ARBA00009308"/>
    </source>
</evidence>
<reference evidence="12" key="1">
    <citation type="submission" date="2022-08" db="EMBL/GenBank/DDBJ databases">
        <title>Novel sulfate-reducing endosymbionts in the free-living metamonad Anaeramoeba.</title>
        <authorList>
            <person name="Jerlstrom-Hultqvist J."/>
            <person name="Cepicka I."/>
            <person name="Gallot-Lavallee L."/>
            <person name="Salas-Leiva D."/>
            <person name="Curtis B.A."/>
            <person name="Zahonova K."/>
            <person name="Pipaliya S."/>
            <person name="Dacks J."/>
            <person name="Roger A.J."/>
        </authorList>
    </citation>
    <scope>NUCLEOTIDE SEQUENCE</scope>
    <source>
        <strain evidence="12">Schooner1</strain>
    </source>
</reference>
<dbReference type="PANTHER" id="PTHR43048">
    <property type="entry name" value="METHYLMALONYL-COA EPIMERASE"/>
    <property type="match status" value="1"/>
</dbReference>
<evidence type="ECO:0000256" key="8">
    <source>
        <dbReference type="ARBA" id="ARBA00071337"/>
    </source>
</evidence>
<evidence type="ECO:0000256" key="5">
    <source>
        <dbReference type="ARBA" id="ARBA00050406"/>
    </source>
</evidence>
<gene>
    <name evidence="11" type="ORF">M0812_21892</name>
    <name evidence="12" type="ORF">M0813_02071</name>
</gene>
<dbReference type="PANTHER" id="PTHR43048:SF3">
    <property type="entry name" value="METHYLMALONYL-COA EPIMERASE, MITOCHONDRIAL"/>
    <property type="match status" value="1"/>
</dbReference>
<dbReference type="GO" id="GO:0005739">
    <property type="term" value="C:mitochondrion"/>
    <property type="evidence" value="ECO:0007669"/>
    <property type="project" value="TreeGrafter"/>
</dbReference>
<evidence type="ECO:0000256" key="6">
    <source>
        <dbReference type="ARBA" id="ARBA00053742"/>
    </source>
</evidence>
<dbReference type="EMBL" id="JANTQA010000047">
    <property type="protein sequence ID" value="KAJ3432946.1"/>
    <property type="molecule type" value="Genomic_DNA"/>
</dbReference>
<evidence type="ECO:0000313" key="12">
    <source>
        <dbReference type="EMBL" id="KAJ6246818.1"/>
    </source>
</evidence>
<dbReference type="InterPro" id="IPR051785">
    <property type="entry name" value="MMCE/EMCE_epimerase"/>
</dbReference>
<dbReference type="EMBL" id="JAOAOG010000131">
    <property type="protein sequence ID" value="KAJ6246818.1"/>
    <property type="molecule type" value="Genomic_DNA"/>
</dbReference>
<dbReference type="Pfam" id="PF13669">
    <property type="entry name" value="Glyoxalase_4"/>
    <property type="match status" value="1"/>
</dbReference>
<dbReference type="GO" id="GO:0046491">
    <property type="term" value="P:L-methylmalonyl-CoA metabolic process"/>
    <property type="evidence" value="ECO:0007669"/>
    <property type="project" value="TreeGrafter"/>
</dbReference>
<evidence type="ECO:0000313" key="14">
    <source>
        <dbReference type="Proteomes" id="UP001150062"/>
    </source>
</evidence>
<dbReference type="NCBIfam" id="TIGR03081">
    <property type="entry name" value="metmalonyl_epim"/>
    <property type="match status" value="1"/>
</dbReference>
<dbReference type="PROSITE" id="PS51819">
    <property type="entry name" value="VOC"/>
    <property type="match status" value="1"/>
</dbReference>
<evidence type="ECO:0000256" key="9">
    <source>
        <dbReference type="ARBA" id="ARBA00081771"/>
    </source>
</evidence>
<dbReference type="InterPro" id="IPR037523">
    <property type="entry name" value="VOC_core"/>
</dbReference>
<proteinExistence type="inferred from homology"/>
<evidence type="ECO:0000256" key="3">
    <source>
        <dbReference type="ARBA" id="ARBA00023235"/>
    </source>
</evidence>
<keyword evidence="4" id="KW-0170">Cobalt</keyword>
<dbReference type="InterPro" id="IPR029068">
    <property type="entry name" value="Glyas_Bleomycin-R_OHBP_Dase"/>
</dbReference>
<evidence type="ECO:0000256" key="4">
    <source>
        <dbReference type="ARBA" id="ARBA00023285"/>
    </source>
</evidence>
<dbReference type="AlphaFoldDB" id="A0AAV7YT29"/>
<organism evidence="11 13">
    <name type="scientific">Anaeramoeba flamelloides</name>
    <dbReference type="NCBI Taxonomy" id="1746091"/>
    <lineage>
        <taxon>Eukaryota</taxon>
        <taxon>Metamonada</taxon>
        <taxon>Anaeramoebidae</taxon>
        <taxon>Anaeramoeba</taxon>
    </lineage>
</organism>
<evidence type="ECO:0000259" key="10">
    <source>
        <dbReference type="PROSITE" id="PS51819"/>
    </source>
</evidence>
<name>A0AAV7YT29_9EUKA</name>
<dbReference type="GO" id="GO:0046872">
    <property type="term" value="F:metal ion binding"/>
    <property type="evidence" value="ECO:0007669"/>
    <property type="project" value="UniProtKB-KW"/>
</dbReference>
<accession>A0AAV7YT29</accession>
<dbReference type="CDD" id="cd07249">
    <property type="entry name" value="MMCE"/>
    <property type="match status" value="1"/>
</dbReference>
<comment type="caution">
    <text evidence="11">The sequence shown here is derived from an EMBL/GenBank/DDBJ whole genome shotgun (WGS) entry which is preliminary data.</text>
</comment>
<sequence length="158" mass="17807">MLQELSSNITKQNFGYSFTSFKDNFKFGKLNHIAIVVPDLQKSAKLHKEVFGAECSGEIEIPEHGVKTVFAKYENTKVELLHPLGEKSPIDKFLKQNPLGKVHHLCYEVEDLAEAIVHVKRMGVRTLGKKPKIGAHGKPVMFLHPKDCDGVLIEMEQK</sequence>
<comment type="catalytic activity">
    <reaction evidence="5">
        <text>(R)-methylmalonyl-CoA = (S)-methylmalonyl-CoA</text>
        <dbReference type="Rhea" id="RHEA:20553"/>
        <dbReference type="ChEBI" id="CHEBI:57326"/>
        <dbReference type="ChEBI" id="CHEBI:57327"/>
        <dbReference type="EC" id="5.1.99.1"/>
    </reaction>
    <physiologicalReaction direction="right-to-left" evidence="5">
        <dbReference type="Rhea" id="RHEA:20555"/>
    </physiologicalReaction>
</comment>
<dbReference type="Gene3D" id="3.10.180.10">
    <property type="entry name" value="2,3-Dihydroxybiphenyl 1,2-Dioxygenase, domain 1"/>
    <property type="match status" value="1"/>
</dbReference>
<dbReference type="Proteomes" id="UP001146793">
    <property type="component" value="Unassembled WGS sequence"/>
</dbReference>
<keyword evidence="3" id="KW-0413">Isomerase</keyword>
<reference evidence="11" key="2">
    <citation type="submission" date="2022-08" db="EMBL/GenBank/DDBJ databases">
        <title>Novel sulphate-reducing endosymbionts in the free-living metamonad Anaeramoeba.</title>
        <authorList>
            <person name="Jerlstrom-Hultqvist J."/>
            <person name="Cepicka I."/>
            <person name="Gallot-Lavallee L."/>
            <person name="Salas-Leiva D."/>
            <person name="Curtis B.A."/>
            <person name="Zahonova K."/>
            <person name="Pipaliya S."/>
            <person name="Dacks J."/>
            <person name="Roger A.J."/>
        </authorList>
    </citation>
    <scope>NUCLEOTIDE SEQUENCE</scope>
    <source>
        <strain evidence="11">Busselton2</strain>
    </source>
</reference>
<comment type="similarity">
    <text evidence="1">Belongs to the methylmalonyl-CoA epimerase family.</text>
</comment>
<dbReference type="SUPFAM" id="SSF54593">
    <property type="entry name" value="Glyoxalase/Bleomycin resistance protein/Dihydroxybiphenyl dioxygenase"/>
    <property type="match status" value="1"/>
</dbReference>
<keyword evidence="14" id="KW-1185">Reference proteome</keyword>